<dbReference type="SUPFAM" id="SSF52980">
    <property type="entry name" value="Restriction endonuclease-like"/>
    <property type="match status" value="1"/>
</dbReference>
<reference evidence="10 13" key="2">
    <citation type="submission" date="2021-01" db="EMBL/GenBank/DDBJ databases">
        <title>Whole genome shotgun sequence of Cellulomonas oligotrophica NBRC 109435.</title>
        <authorList>
            <person name="Komaki H."/>
            <person name="Tamura T."/>
        </authorList>
    </citation>
    <scope>NUCLEOTIDE SEQUENCE [LARGE SCALE GENOMIC DNA]</scope>
    <source>
        <strain evidence="10 13">NBRC 109435</strain>
    </source>
</reference>
<evidence type="ECO:0000256" key="3">
    <source>
        <dbReference type="ARBA" id="ARBA00022801"/>
    </source>
</evidence>
<dbReference type="Pfam" id="PF18741">
    <property type="entry name" value="MTES_1575"/>
    <property type="match status" value="1"/>
</dbReference>
<dbReference type="EMBL" id="BONN01000001">
    <property type="protein sequence ID" value="GIG31279.1"/>
    <property type="molecule type" value="Genomic_DNA"/>
</dbReference>
<dbReference type="EMBL" id="JACCBK010000001">
    <property type="protein sequence ID" value="NYD85713.1"/>
    <property type="molecule type" value="Genomic_DNA"/>
</dbReference>
<keyword evidence="4" id="KW-0347">Helicase</keyword>
<reference evidence="11 12" key="1">
    <citation type="submission" date="2020-07" db="EMBL/GenBank/DDBJ databases">
        <title>Sequencing the genomes of 1000 actinobacteria strains.</title>
        <authorList>
            <person name="Klenk H.-P."/>
        </authorList>
    </citation>
    <scope>NUCLEOTIDE SEQUENCE [LARGE SCALE GENOMIC DNA]</scope>
    <source>
        <strain evidence="11 12">DSM 24482</strain>
    </source>
</reference>
<evidence type="ECO:0000313" key="13">
    <source>
        <dbReference type="Proteomes" id="UP000618382"/>
    </source>
</evidence>
<dbReference type="Pfam" id="PF13086">
    <property type="entry name" value="AAA_11"/>
    <property type="match status" value="2"/>
</dbReference>
<dbReference type="GO" id="GO:0004519">
    <property type="term" value="F:endonuclease activity"/>
    <property type="evidence" value="ECO:0007669"/>
    <property type="project" value="UniProtKB-KW"/>
</dbReference>
<feature type="domain" description="DNA2/NAM7 helicase helicase" evidence="7">
    <location>
        <begin position="886"/>
        <end position="932"/>
    </location>
</feature>
<feature type="domain" description="DNA2/NAM7 helicase-like C-terminal" evidence="8">
    <location>
        <begin position="1028"/>
        <end position="1156"/>
    </location>
</feature>
<feature type="compositionally biased region" description="Low complexity" evidence="6">
    <location>
        <begin position="135"/>
        <end position="155"/>
    </location>
</feature>
<dbReference type="InterPro" id="IPR041679">
    <property type="entry name" value="DNA2/NAM7-like_C"/>
</dbReference>
<keyword evidence="13" id="KW-1185">Reference proteome</keyword>
<keyword evidence="11" id="KW-0540">Nuclease</keyword>
<organism evidence="11 12">
    <name type="scientific">Cellulomonas oligotrophica</name>
    <dbReference type="NCBI Taxonomy" id="931536"/>
    <lineage>
        <taxon>Bacteria</taxon>
        <taxon>Bacillati</taxon>
        <taxon>Actinomycetota</taxon>
        <taxon>Actinomycetes</taxon>
        <taxon>Micrococcales</taxon>
        <taxon>Cellulomonadaceae</taxon>
        <taxon>Cellulomonas</taxon>
    </lineage>
</organism>
<dbReference type="InterPro" id="IPR049468">
    <property type="entry name" value="Restrct_endonuc-II-like_dom"/>
</dbReference>
<comment type="caution">
    <text evidence="11">The sequence shown here is derived from an EMBL/GenBank/DDBJ whole genome shotgun (WGS) entry which is preliminary data.</text>
</comment>
<keyword evidence="11" id="KW-0255">Endonuclease</keyword>
<evidence type="ECO:0000256" key="1">
    <source>
        <dbReference type="ARBA" id="ARBA00007913"/>
    </source>
</evidence>
<dbReference type="RefSeq" id="WP_140457476.1">
    <property type="nucleotide sequence ID" value="NZ_BONN01000001.1"/>
</dbReference>
<dbReference type="InterPro" id="IPR041677">
    <property type="entry name" value="DNA2/NAM7_AAA_11"/>
</dbReference>
<keyword evidence="5" id="KW-0067">ATP-binding</keyword>
<evidence type="ECO:0000259" key="7">
    <source>
        <dbReference type="Pfam" id="PF13086"/>
    </source>
</evidence>
<dbReference type="FunFam" id="3.40.960.10:FF:000002">
    <property type="entry name" value="DNA helicase related protein"/>
    <property type="match status" value="1"/>
</dbReference>
<proteinExistence type="inferred from homology"/>
<dbReference type="InterPro" id="IPR027417">
    <property type="entry name" value="P-loop_NTPase"/>
</dbReference>
<name>A0A7Y9JWI9_9CELL</name>
<evidence type="ECO:0000256" key="6">
    <source>
        <dbReference type="SAM" id="MobiDB-lite"/>
    </source>
</evidence>
<dbReference type="InterPro" id="IPR011335">
    <property type="entry name" value="Restrct_endonuc-II-like"/>
</dbReference>
<gene>
    <name evidence="11" type="ORF">BKA21_001262</name>
    <name evidence="10" type="ORF">Col01nite_04380</name>
</gene>
<protein>
    <submittedName>
        <fullName evidence="11">Very-short-patch-repair endonuclease</fullName>
    </submittedName>
</protein>
<evidence type="ECO:0000256" key="4">
    <source>
        <dbReference type="ARBA" id="ARBA00022806"/>
    </source>
</evidence>
<evidence type="ECO:0000313" key="12">
    <source>
        <dbReference type="Proteomes" id="UP000577956"/>
    </source>
</evidence>
<feature type="region of interest" description="Disordered" evidence="6">
    <location>
        <begin position="1309"/>
        <end position="1354"/>
    </location>
</feature>
<comment type="similarity">
    <text evidence="1">Belongs to the DNA2/NAM7 helicase family.</text>
</comment>
<evidence type="ECO:0000259" key="8">
    <source>
        <dbReference type="Pfam" id="PF13087"/>
    </source>
</evidence>
<dbReference type="SUPFAM" id="SSF52540">
    <property type="entry name" value="P-loop containing nucleoside triphosphate hydrolases"/>
    <property type="match status" value="1"/>
</dbReference>
<evidence type="ECO:0000313" key="11">
    <source>
        <dbReference type="EMBL" id="NYD85713.1"/>
    </source>
</evidence>
<dbReference type="GO" id="GO:0043139">
    <property type="term" value="F:5'-3' DNA helicase activity"/>
    <property type="evidence" value="ECO:0007669"/>
    <property type="project" value="TreeGrafter"/>
</dbReference>
<accession>A0A7Y9JWI9</accession>
<dbReference type="Proteomes" id="UP000577956">
    <property type="component" value="Unassembled WGS sequence"/>
</dbReference>
<dbReference type="InterPro" id="IPR050534">
    <property type="entry name" value="Coronavir_polyprotein_1ab"/>
</dbReference>
<dbReference type="PANTHER" id="PTHR43788:SF8">
    <property type="entry name" value="DNA-BINDING PROTEIN SMUBP-2"/>
    <property type="match status" value="1"/>
</dbReference>
<dbReference type="Proteomes" id="UP000618382">
    <property type="component" value="Unassembled WGS sequence"/>
</dbReference>
<dbReference type="GO" id="GO:0016787">
    <property type="term" value="F:hydrolase activity"/>
    <property type="evidence" value="ECO:0007669"/>
    <property type="project" value="UniProtKB-KW"/>
</dbReference>
<dbReference type="Pfam" id="PF13087">
    <property type="entry name" value="AAA_12"/>
    <property type="match status" value="1"/>
</dbReference>
<feature type="domain" description="Restriction endonuclease type II-like" evidence="9">
    <location>
        <begin position="1203"/>
        <end position="1298"/>
    </location>
</feature>
<evidence type="ECO:0000256" key="2">
    <source>
        <dbReference type="ARBA" id="ARBA00022741"/>
    </source>
</evidence>
<evidence type="ECO:0000313" key="10">
    <source>
        <dbReference type="EMBL" id="GIG31279.1"/>
    </source>
</evidence>
<sequence length="1419" mass="151607">MTVDPGPSAEAVRRVRTAAAAWRRSLLNVSGTNRLLHLHDRSATMLDLDAAHAPAVAALRAGSTVRVPQLFPAAGGRTVAARTLRGIAAGGRTAAEELGIHVTYLVVGLATWDADATGALDPDDVAGTDVGPGTDAGDAVAAGLPDDPAADLDPAPATPPATPAGTVDVPPEDADEVPTGRGARRAPRAPVLMHRVDVVPRAGTADGFELTVTGEPEVNAVLLHLLRHRFGVDLDETALLEHATDDDAVLDAVERACARVVPGFRVQRRLVLGNVTYAERPLVEDLADDAADFLAASDLVAALAGDPQALASVRTAGAPVSDAAPDTAPPGDEHLVLDADGSQSYVVNAIAAGQNLVVQGPPGTGKSQTIANAIAELVARGRTVLFVAQKRAAIEAVLDRLDRTDLSHLVLDLFTTGSSRAAVAQEVHEAMQRRTQVGRPQVEALHDELVEHRAVLVDAHDATHEVREPWGLALAGGPDGTWGLLDWAVATQAHADRPTRLDVDALGRWDATTHERLRSAARALVDLGGVGPGLRGPGWSLPHLRTAQAVTAAHGAATTVASRLPPLARQVEALAAQVGVPAPTTWAAADALVTDAVAADALARRGFGAALDPTRDVADLRRTAAALGGRPARRDAGLGAWEARALVRRARAEHPGHDDAVLAAAHLDAVALRERRPAAAPPPYPVLADLAGPWAQVRVAVDRLRAAVRDVPVDDAAPAELAATARRLAADPVHRRFPRLHALRDELVGLGCAALVQDLHDDPPADGDEAADRLSHAFATTLLEQVEGQDPRLLGVDATVRDRAAERYAACDARARELNARRIARAAAERLADALDAHPRQAELLAAQLRRRRGLLPLRGLLAQAPDVLLAAKPVWAASPQTVSELLPQEQVFDVVVFDEASQIQPAAALPSIARARQVVVAGDSLQLPPTTVFTTTLDGDDEPDEDGPALAVQDAESILDAVEVRLGPQRSRHLSWHYRSRDERLIATSNRWVYEPVGRQMTTFPAADGPTSLQHLVVPRSRGVGRHNLSPRAEVLTVVDLVLEHARTRPEESLGVIAFGQRHAQRLTDELERQLQDAPDAVRAWFAPDRDEAFFLKNIERVQGDERSRIILTVGYGHGDDGRLRHAWGPVLQAGGHRRVNVAITRARRDLLLVTSFRADEVDERASDAEGFALMRRFITFAATAGGSFGDEGPTGTPLNPFEHDVLRRLQEAGLDVTAQYGVGGYRLDFAVRHPHRPGRFLLAVEADGASYHSGTTARERDRLRQEALEARGWRFVRVWSTDWFRDPDAQVDRVLRAYRAALDEEDAATRAADGTRGPDAWERAEEPSGTAGVPSPAPTGRRGPRPLVPPGHDLAAYTDVELDAMVRWVTSDDVVRTSAEVYEAVKRELGFQRNGSAIVSRIGAAVARRLADADARR</sequence>
<evidence type="ECO:0000256" key="5">
    <source>
        <dbReference type="ARBA" id="ARBA00022840"/>
    </source>
</evidence>
<dbReference type="GO" id="GO:0005524">
    <property type="term" value="F:ATP binding"/>
    <property type="evidence" value="ECO:0007669"/>
    <property type="project" value="UniProtKB-KW"/>
</dbReference>
<feature type="domain" description="DNA2/NAM7 helicase helicase" evidence="7">
    <location>
        <begin position="345"/>
        <end position="431"/>
    </location>
</feature>
<keyword evidence="2" id="KW-0547">Nucleotide-binding</keyword>
<dbReference type="PANTHER" id="PTHR43788">
    <property type="entry name" value="DNA2/NAM7 HELICASE FAMILY MEMBER"/>
    <property type="match status" value="1"/>
</dbReference>
<keyword evidence="3" id="KW-0378">Hydrolase</keyword>
<dbReference type="Gene3D" id="3.40.50.300">
    <property type="entry name" value="P-loop containing nucleotide triphosphate hydrolases"/>
    <property type="match status" value="3"/>
</dbReference>
<feature type="region of interest" description="Disordered" evidence="6">
    <location>
        <begin position="123"/>
        <end position="185"/>
    </location>
</feature>
<dbReference type="Gene3D" id="3.40.960.10">
    <property type="entry name" value="VSR Endonuclease"/>
    <property type="match status" value="1"/>
</dbReference>
<evidence type="ECO:0000259" key="9">
    <source>
        <dbReference type="Pfam" id="PF18741"/>
    </source>
</evidence>